<dbReference type="AlphaFoldDB" id="A0A8T3W0D4"/>
<dbReference type="Proteomes" id="UP000714405">
    <property type="component" value="Unassembled WGS sequence"/>
</dbReference>
<gene>
    <name evidence="1" type="ORF">H0S71_07235</name>
</gene>
<dbReference type="RefSeq" id="WP_278492305.1">
    <property type="nucleotide sequence ID" value="NZ_JACCQJ010000002.1"/>
</dbReference>
<reference evidence="1" key="1">
    <citation type="submission" date="2020-07" db="EMBL/GenBank/DDBJ databases">
        <title>Severe corrosion of carbon steel in oil field produced water can be linked to methanogenic archaea containing a special type of NiFe hydrogenase.</title>
        <authorList>
            <person name="Lahme S."/>
            <person name="Mand J."/>
            <person name="Longwell J."/>
            <person name="Smith R."/>
            <person name="Enning D."/>
        </authorList>
    </citation>
    <scope>NUCLEOTIDE SEQUENCE</scope>
    <source>
        <strain evidence="1">MIC098Bin5</strain>
    </source>
</reference>
<evidence type="ECO:0000313" key="1">
    <source>
        <dbReference type="EMBL" id="MBG0769671.1"/>
    </source>
</evidence>
<proteinExistence type="predicted"/>
<comment type="caution">
    <text evidence="1">The sequence shown here is derived from an EMBL/GenBank/DDBJ whole genome shotgun (WGS) entry which is preliminary data.</text>
</comment>
<accession>A0A8T3W0D4</accession>
<organism evidence="1 2">
    <name type="scientific">Methanococcus maripaludis</name>
    <name type="common">Methanococcus deltae</name>
    <dbReference type="NCBI Taxonomy" id="39152"/>
    <lineage>
        <taxon>Archaea</taxon>
        <taxon>Methanobacteriati</taxon>
        <taxon>Methanobacteriota</taxon>
        <taxon>Methanomada group</taxon>
        <taxon>Methanococci</taxon>
        <taxon>Methanococcales</taxon>
        <taxon>Methanococcaceae</taxon>
        <taxon>Methanococcus</taxon>
    </lineage>
</organism>
<evidence type="ECO:0000313" key="2">
    <source>
        <dbReference type="Proteomes" id="UP000714405"/>
    </source>
</evidence>
<sequence>MDKEVESVVEKVNRILKEAKSKIENETGVEVIGMGAAWDNGEYEVALNCGIYRDIDPISSDDVEEISEDMFSLNEDEARELDELTSEIPEEVSAE</sequence>
<protein>
    <submittedName>
        <fullName evidence="1">Uncharacterized protein</fullName>
    </submittedName>
</protein>
<dbReference type="EMBL" id="JACCQJ010000002">
    <property type="protein sequence ID" value="MBG0769671.1"/>
    <property type="molecule type" value="Genomic_DNA"/>
</dbReference>
<name>A0A8T3W0D4_METMI</name>